<dbReference type="Proteomes" id="UP001227268">
    <property type="component" value="Unassembled WGS sequence"/>
</dbReference>
<dbReference type="EMBL" id="JASBWT010000007">
    <property type="protein sequence ID" value="KAJ9103125.1"/>
    <property type="molecule type" value="Genomic_DNA"/>
</dbReference>
<organism evidence="1 2">
    <name type="scientific">Naganishia friedmannii</name>
    <dbReference type="NCBI Taxonomy" id="89922"/>
    <lineage>
        <taxon>Eukaryota</taxon>
        <taxon>Fungi</taxon>
        <taxon>Dikarya</taxon>
        <taxon>Basidiomycota</taxon>
        <taxon>Agaricomycotina</taxon>
        <taxon>Tremellomycetes</taxon>
        <taxon>Filobasidiales</taxon>
        <taxon>Filobasidiaceae</taxon>
        <taxon>Naganishia</taxon>
    </lineage>
</organism>
<evidence type="ECO:0000313" key="2">
    <source>
        <dbReference type="Proteomes" id="UP001227268"/>
    </source>
</evidence>
<protein>
    <submittedName>
        <fullName evidence="1">Uncharacterized protein</fullName>
    </submittedName>
</protein>
<sequence>MSTPSQRLADFLEKEALETYKYRTPPSLPKLQAFLNWVKKAVEEGPAKWAVHEADNLAEKVVCLEGLVNSLVDSVDGDISKDRQDCLDVLVAEVEEDPDPEGGSANEADIKTKIKAIMNGFRDRGWKVAKEVVLELEAREFENMTMRDYLDTVGRCIRAQDQDAVTIDSATPNDHLSDRFQDVYGLKPWHLLASNKDKRTWQTARITRQNLLKSVADDLKSQLSRYEKDASDLEEHPREEFNAIVYAERFLDTYVAEQQSMYPVSETIAQSQFTSTSPPRGVSTITHRLLNTRGTSLDDVQTSIEEKLDLIADTLSATSDYEELVHRSAYARFNMLDLIRMFKGYKNFVPPSVRAYESASERDGQTSVVNYTDGGSLPATADDSAM</sequence>
<accession>A0ACC2VW92</accession>
<proteinExistence type="predicted"/>
<evidence type="ECO:0000313" key="1">
    <source>
        <dbReference type="EMBL" id="KAJ9103125.1"/>
    </source>
</evidence>
<name>A0ACC2VW92_9TREE</name>
<keyword evidence="2" id="KW-1185">Reference proteome</keyword>
<reference evidence="1" key="1">
    <citation type="submission" date="2023-04" db="EMBL/GenBank/DDBJ databases">
        <title>Draft Genome sequencing of Naganishia species isolated from polar environments using Oxford Nanopore Technology.</title>
        <authorList>
            <person name="Leo P."/>
            <person name="Venkateswaran K."/>
        </authorList>
    </citation>
    <scope>NUCLEOTIDE SEQUENCE</scope>
    <source>
        <strain evidence="1">MNA-CCFEE 5423</strain>
    </source>
</reference>
<comment type="caution">
    <text evidence="1">The sequence shown here is derived from an EMBL/GenBank/DDBJ whole genome shotgun (WGS) entry which is preliminary data.</text>
</comment>
<gene>
    <name evidence="1" type="ORF">QFC21_002547</name>
</gene>